<comment type="caution">
    <text evidence="20">The sequence shown here is derived from an EMBL/GenBank/DDBJ whole genome shotgun (WGS) entry which is preliminary data.</text>
</comment>
<dbReference type="InterPro" id="IPR001264">
    <property type="entry name" value="Glyco_trans_51"/>
</dbReference>
<dbReference type="PANTHER" id="PTHR32282">
    <property type="entry name" value="BINDING PROTEIN TRANSPEPTIDASE, PUTATIVE-RELATED"/>
    <property type="match status" value="1"/>
</dbReference>
<dbReference type="PANTHER" id="PTHR32282:SF32">
    <property type="entry name" value="PENICILLIN-BINDING PROTEIN 2A"/>
    <property type="match status" value="1"/>
</dbReference>
<feature type="domain" description="Penicillin-binding protein transpeptidase" evidence="18">
    <location>
        <begin position="339"/>
        <end position="616"/>
    </location>
</feature>
<dbReference type="InterPro" id="IPR023346">
    <property type="entry name" value="Lysozyme-like_dom_sf"/>
</dbReference>
<feature type="domain" description="Glycosyl transferase family 51" evidence="19">
    <location>
        <begin position="69"/>
        <end position="243"/>
    </location>
</feature>
<evidence type="ECO:0000256" key="16">
    <source>
        <dbReference type="SAM" id="MobiDB-lite"/>
    </source>
</evidence>
<evidence type="ECO:0000256" key="10">
    <source>
        <dbReference type="ARBA" id="ARBA00022989"/>
    </source>
</evidence>
<dbReference type="InterPro" id="IPR001460">
    <property type="entry name" value="PCN-bd_Tpept"/>
</dbReference>
<dbReference type="SUPFAM" id="SSF53955">
    <property type="entry name" value="Lysozyme-like"/>
    <property type="match status" value="1"/>
</dbReference>
<comment type="catalytic activity">
    <reaction evidence="14">
        <text>Preferential cleavage: (Ac)2-L-Lys-D-Ala-|-D-Ala. Also transpeptidation of peptidyl-alanyl moieties that are N-acyl substituents of D-alanine.</text>
        <dbReference type="EC" id="3.4.16.4"/>
    </reaction>
</comment>
<dbReference type="InterPro" id="IPR036950">
    <property type="entry name" value="PBP_transglycosylase"/>
</dbReference>
<dbReference type="Pfam" id="PF00905">
    <property type="entry name" value="Transpeptidase"/>
    <property type="match status" value="1"/>
</dbReference>
<accession>A0ABT6H7Q2</accession>
<keyword evidence="2" id="KW-0121">Carboxypeptidase</keyword>
<keyword evidence="13" id="KW-0961">Cell wall biogenesis/degradation</keyword>
<keyword evidence="21" id="KW-1185">Reference proteome</keyword>
<keyword evidence="3" id="KW-0645">Protease</keyword>
<reference evidence="20 21" key="1">
    <citation type="submission" date="2023-04" db="EMBL/GenBank/DDBJ databases">
        <title>Ectobacillus antri isolated from activated sludge.</title>
        <authorList>
            <person name="Yan P."/>
            <person name="Liu X."/>
        </authorList>
    </citation>
    <scope>NUCLEOTIDE SEQUENCE [LARGE SCALE GENOMIC DNA]</scope>
    <source>
        <strain evidence="20 21">C18H</strain>
    </source>
</reference>
<protein>
    <submittedName>
        <fullName evidence="20">PBP1A family penicillin-binding protein</fullName>
    </submittedName>
</protein>
<evidence type="ECO:0000256" key="15">
    <source>
        <dbReference type="ARBA" id="ARBA00049902"/>
    </source>
</evidence>
<dbReference type="Proteomes" id="UP001218246">
    <property type="component" value="Unassembled WGS sequence"/>
</dbReference>
<feature type="compositionally biased region" description="Acidic residues" evidence="16">
    <location>
        <begin position="704"/>
        <end position="714"/>
    </location>
</feature>
<dbReference type="Gene3D" id="1.10.3810.10">
    <property type="entry name" value="Biosynthetic peptidoglycan transglycosylase-like"/>
    <property type="match status" value="1"/>
</dbReference>
<evidence type="ECO:0000256" key="6">
    <source>
        <dbReference type="ARBA" id="ARBA00022692"/>
    </source>
</evidence>
<keyword evidence="7" id="KW-0378">Hydrolase</keyword>
<keyword evidence="9" id="KW-0573">Peptidoglycan synthesis</keyword>
<keyword evidence="11 17" id="KW-0472">Membrane</keyword>
<proteinExistence type="predicted"/>
<evidence type="ECO:0000256" key="11">
    <source>
        <dbReference type="ARBA" id="ARBA00023136"/>
    </source>
</evidence>
<evidence type="ECO:0000256" key="3">
    <source>
        <dbReference type="ARBA" id="ARBA00022670"/>
    </source>
</evidence>
<evidence type="ECO:0000256" key="17">
    <source>
        <dbReference type="SAM" id="Phobius"/>
    </source>
</evidence>
<evidence type="ECO:0000256" key="8">
    <source>
        <dbReference type="ARBA" id="ARBA00022960"/>
    </source>
</evidence>
<name>A0ABT6H7Q2_9BACI</name>
<dbReference type="Gene3D" id="3.40.710.10">
    <property type="entry name" value="DD-peptidase/beta-lactamase superfamily"/>
    <property type="match status" value="1"/>
</dbReference>
<evidence type="ECO:0000256" key="14">
    <source>
        <dbReference type="ARBA" id="ARBA00034000"/>
    </source>
</evidence>
<gene>
    <name evidence="20" type="ORF">P6P90_11005</name>
</gene>
<keyword evidence="5" id="KW-0808">Transferase</keyword>
<evidence type="ECO:0000256" key="2">
    <source>
        <dbReference type="ARBA" id="ARBA00022645"/>
    </source>
</evidence>
<dbReference type="NCBIfam" id="TIGR02074">
    <property type="entry name" value="PBP_1a_fam"/>
    <property type="match status" value="1"/>
</dbReference>
<evidence type="ECO:0000256" key="9">
    <source>
        <dbReference type="ARBA" id="ARBA00022984"/>
    </source>
</evidence>
<dbReference type="RefSeq" id="WP_124565141.1">
    <property type="nucleotide sequence ID" value="NZ_JARRRY010000008.1"/>
</dbReference>
<keyword evidence="6 17" id="KW-0812">Transmembrane</keyword>
<evidence type="ECO:0000256" key="1">
    <source>
        <dbReference type="ARBA" id="ARBA00022475"/>
    </source>
</evidence>
<evidence type="ECO:0000259" key="18">
    <source>
        <dbReference type="Pfam" id="PF00905"/>
    </source>
</evidence>
<keyword evidence="1" id="KW-1003">Cell membrane</keyword>
<organism evidence="20 21">
    <name type="scientific">Ectobacillus antri</name>
    <dbReference type="NCBI Taxonomy" id="2486280"/>
    <lineage>
        <taxon>Bacteria</taxon>
        <taxon>Bacillati</taxon>
        <taxon>Bacillota</taxon>
        <taxon>Bacilli</taxon>
        <taxon>Bacillales</taxon>
        <taxon>Bacillaceae</taxon>
        <taxon>Ectobacillus</taxon>
    </lineage>
</organism>
<evidence type="ECO:0000313" key="20">
    <source>
        <dbReference type="EMBL" id="MDG5754496.1"/>
    </source>
</evidence>
<dbReference type="InterPro" id="IPR050396">
    <property type="entry name" value="Glycosyltr_51/Transpeptidase"/>
</dbReference>
<evidence type="ECO:0000256" key="4">
    <source>
        <dbReference type="ARBA" id="ARBA00022676"/>
    </source>
</evidence>
<feature type="compositionally biased region" description="Low complexity" evidence="16">
    <location>
        <begin position="719"/>
        <end position="741"/>
    </location>
</feature>
<evidence type="ECO:0000259" key="19">
    <source>
        <dbReference type="Pfam" id="PF00912"/>
    </source>
</evidence>
<dbReference type="SUPFAM" id="SSF56601">
    <property type="entry name" value="beta-lactamase/transpeptidase-like"/>
    <property type="match status" value="1"/>
</dbReference>
<dbReference type="InterPro" id="IPR012338">
    <property type="entry name" value="Beta-lactam/transpept-like"/>
</dbReference>
<feature type="region of interest" description="Disordered" evidence="16">
    <location>
        <begin position="643"/>
        <end position="741"/>
    </location>
</feature>
<comment type="catalytic activity">
    <reaction evidence="15">
        <text>[GlcNAc-(1-&gt;4)-Mur2Ac(oyl-L-Ala-gamma-D-Glu-L-Lys-D-Ala-D-Ala)](n)-di-trans,octa-cis-undecaprenyl diphosphate + beta-D-GlcNAc-(1-&gt;4)-Mur2Ac(oyl-L-Ala-gamma-D-Glu-L-Lys-D-Ala-D-Ala)-di-trans,octa-cis-undecaprenyl diphosphate = [GlcNAc-(1-&gt;4)-Mur2Ac(oyl-L-Ala-gamma-D-Glu-L-Lys-D-Ala-D-Ala)](n+1)-di-trans,octa-cis-undecaprenyl diphosphate + di-trans,octa-cis-undecaprenyl diphosphate + H(+)</text>
        <dbReference type="Rhea" id="RHEA:23708"/>
        <dbReference type="Rhea" id="RHEA-COMP:9602"/>
        <dbReference type="Rhea" id="RHEA-COMP:9603"/>
        <dbReference type="ChEBI" id="CHEBI:15378"/>
        <dbReference type="ChEBI" id="CHEBI:58405"/>
        <dbReference type="ChEBI" id="CHEBI:60033"/>
        <dbReference type="ChEBI" id="CHEBI:78435"/>
        <dbReference type="EC" id="2.4.99.28"/>
    </reaction>
</comment>
<dbReference type="EMBL" id="JARULN010000009">
    <property type="protein sequence ID" value="MDG5754496.1"/>
    <property type="molecule type" value="Genomic_DNA"/>
</dbReference>
<evidence type="ECO:0000313" key="21">
    <source>
        <dbReference type="Proteomes" id="UP001218246"/>
    </source>
</evidence>
<feature type="transmembrane region" description="Helical" evidence="17">
    <location>
        <begin position="23"/>
        <end position="47"/>
    </location>
</feature>
<keyword evidence="10 17" id="KW-1133">Transmembrane helix</keyword>
<keyword evidence="8" id="KW-0133">Cell shape</keyword>
<evidence type="ECO:0000256" key="13">
    <source>
        <dbReference type="ARBA" id="ARBA00023316"/>
    </source>
</evidence>
<evidence type="ECO:0000256" key="5">
    <source>
        <dbReference type="ARBA" id="ARBA00022679"/>
    </source>
</evidence>
<feature type="compositionally biased region" description="Basic and acidic residues" evidence="16">
    <location>
        <begin position="643"/>
        <end position="703"/>
    </location>
</feature>
<evidence type="ECO:0000256" key="7">
    <source>
        <dbReference type="ARBA" id="ARBA00022801"/>
    </source>
</evidence>
<keyword evidence="12" id="KW-0511">Multifunctional enzyme</keyword>
<dbReference type="Pfam" id="PF00912">
    <property type="entry name" value="Transgly"/>
    <property type="match status" value="1"/>
</dbReference>
<evidence type="ECO:0000256" key="12">
    <source>
        <dbReference type="ARBA" id="ARBA00023268"/>
    </source>
</evidence>
<sequence>MGRMERRQQQAKEKKKLALSKSLLWKIGATGIAVILLGVLVFNIFIWKSDVSKLDTPAPQPTIIYDQNGKVASEVSATNIEGITLKEIPKDMVHAVISTEDQRFYKHGGVNYFGIAKAFIQNTVSGEIVAGGSTITQQLAKNAFLSQERTYTRKLQELVLAKKIERTYSKDEIIERYLNQIYFGEGAWGIQRAAQTYFGKDAKDLTLNECATLAGLIKAPSALSPFKNPQKSKERRDVVLSLMKQEGYITENQFAAAKAEKIVLTDKRENNYTGTYPHYLNHIIDEAIKKYDLSANEVLSGGLHIYTELNTTMQEAAEAVYKNTALFPRSSKDQIIQSSAVFINPETGGIQALIGGRGEYQFRQFNYATQLTRQPGSTMKPLAVYAPAIEKGYDVFDKLEDRPLNINGYQPLNYDKRFRGEVTMYDALIESYNVPAVWLFQKLGAKYATDTVKRFGIKLDEEDYNPALSLGGMVHGTSPLAMAQAFSAFPNDGTMMEAHAITRIEDTDGQVIAKWKKKSTKVVSSETAQKLTYMMRGVVTEGTGVKARISGREIAGKTGTTQLPIKGIDGAKDHWFVGYTPQVVGAVWLGYENTDASHYLSSSSGSTSAVIFREIISRSAKVLPEKKFDLPVIEKELRKQIEKREKLEEERREAERKKQEEEKARKEEEEKARKEEEERLKKEQEEKEKKDKEEKDKDKNKDNQDDEDAEDAGNDEVITTPPNTTDPGNGGTIPNTPQTTQ</sequence>
<keyword evidence="4" id="KW-0328">Glycosyltransferase</keyword>